<feature type="transmembrane region" description="Helical" evidence="9">
    <location>
        <begin position="33"/>
        <end position="51"/>
    </location>
</feature>
<keyword evidence="5" id="KW-0547">Nucleotide-binding</keyword>
<comment type="subcellular location">
    <subcellularLocation>
        <location evidence="1">Membrane</location>
        <topology evidence="1">Multi-pass membrane protein</topology>
    </subcellularLocation>
</comment>
<dbReference type="SMART" id="SM00382">
    <property type="entry name" value="AAA"/>
    <property type="match status" value="1"/>
</dbReference>
<dbReference type="InterPro" id="IPR013525">
    <property type="entry name" value="ABC2_TM"/>
</dbReference>
<evidence type="ECO:0000256" key="8">
    <source>
        <dbReference type="ARBA" id="ARBA00023136"/>
    </source>
</evidence>
<dbReference type="InterPro" id="IPR027417">
    <property type="entry name" value="P-loop_NTPase"/>
</dbReference>
<sequence length="945" mass="107313">MKKAGKKFAQTQALLLKTWNFQKRQHGENACNILVPIVLLVLTYILGKVLGTGSRVPVKSSRANPIGAFAPMPFDPYDCHRAYSDPELCLKDPFAPKPILFPYWAANETIPGLVEYESCDPLKNETLCLEIAGKKKQGKGVFDHYSLYPMIYPGAIPPANFSKEQNSYDGIYLYKIFHDEANNSIYNATIQAQNASVPYIDNVYALRVEPFASADQLKQEIYHSFYNQPFFAKYYGGYIIDQLNVKNVSLNISALVLYNQTLLNWPSASISQPAARFCDKGNCELISGVMRLSDALYRYFTAKNTRIFNYLRKFPRHHKKSTIDFIQLVVSILLGFLLHFPLPTFLRYIVYERENRLRDIMQMMGLSFSTYWIVTYISFLLLYIVVAGVTTIVGVILQLEFFMKNTPLMYLILFFLWGNNLIAFAMMLAPFLPNVDTAVIFGWFYVIVVNFLGAPYTGKLYTYRAESSLLFAICFLPSFAFFRVLYYVGEINDRGYGLCVSGCYVANFKNGIRYPLGMCSGPSSVCTVYVFLIVEWFIFLVLGLYFDQVISYSGRDRKHPLFFLVPLKRIILSHKGKNDVMIGTTGGPDKSKNSSEGFLERVDGYEDIRNEREVAEQSLQSLDYGLSISHLSKWFPGRPPKKAVNDLSLAIRKNEVFGLLGHNGAGKTTTMNIVVGQLQADRGKVIIDGFDLKRERKHILSRLGICPQFDILWSDLTGKEHLYFYCRLRGIIGKECEKEVESSLASVQLESAADRVVKKYSGGMRRRLSVAVSLIGFPSVVLLDEPSTGLDPDSKHKLWQCIQQRKEGKTIVLTTHSMEEAERLCDRTGIMANGSLKCIGSPEELKIRLGKGFRLNISCPRKRIQSVRSFIEEQYPEAFLDHSLAGSIIFWLPRNISIASVFELMEKVKDELSIQDWGISQSTLEDVFISVTRDEERKSLSVKIE</sequence>
<dbReference type="Pfam" id="PF23321">
    <property type="entry name" value="R1_ABCA1"/>
    <property type="match status" value="1"/>
</dbReference>
<dbReference type="PROSITE" id="PS00211">
    <property type="entry name" value="ABC_TRANSPORTER_1"/>
    <property type="match status" value="1"/>
</dbReference>
<dbReference type="InterPro" id="IPR017871">
    <property type="entry name" value="ABC_transporter-like_CS"/>
</dbReference>
<dbReference type="InterPro" id="IPR003593">
    <property type="entry name" value="AAA+_ATPase"/>
</dbReference>
<dbReference type="AlphaFoldDB" id="M2XRG0"/>
<feature type="transmembrane region" description="Helical" evidence="9">
    <location>
        <begin position="438"/>
        <end position="457"/>
    </location>
</feature>
<dbReference type="PANTHER" id="PTHR19229">
    <property type="entry name" value="ATP-BINDING CASSETTE TRANSPORTER SUBFAMILY A ABCA"/>
    <property type="match status" value="1"/>
</dbReference>
<dbReference type="GO" id="GO:0005524">
    <property type="term" value="F:ATP binding"/>
    <property type="evidence" value="ECO:0007669"/>
    <property type="project" value="UniProtKB-KW"/>
</dbReference>
<proteinExistence type="predicted"/>
<evidence type="ECO:0000256" key="1">
    <source>
        <dbReference type="ARBA" id="ARBA00004141"/>
    </source>
</evidence>
<feature type="domain" description="ABC transporter" evidence="10">
    <location>
        <begin position="626"/>
        <end position="858"/>
    </location>
</feature>
<dbReference type="Gene3D" id="3.40.50.300">
    <property type="entry name" value="P-loop containing nucleotide triphosphate hydrolases"/>
    <property type="match status" value="1"/>
</dbReference>
<feature type="transmembrane region" description="Helical" evidence="9">
    <location>
        <begin position="325"/>
        <end position="350"/>
    </location>
</feature>
<evidence type="ECO:0000313" key="11">
    <source>
        <dbReference type="EMBL" id="EME32822.1"/>
    </source>
</evidence>
<dbReference type="GO" id="GO:0016020">
    <property type="term" value="C:membrane"/>
    <property type="evidence" value="ECO:0007669"/>
    <property type="project" value="UniProtKB-SubCell"/>
</dbReference>
<evidence type="ECO:0000256" key="6">
    <source>
        <dbReference type="ARBA" id="ARBA00022840"/>
    </source>
</evidence>
<dbReference type="PROSITE" id="PS50893">
    <property type="entry name" value="ABC_TRANSPORTER_2"/>
    <property type="match status" value="1"/>
</dbReference>
<dbReference type="InterPro" id="IPR056264">
    <property type="entry name" value="R2_ABCA1-4-like"/>
</dbReference>
<dbReference type="FunFam" id="3.40.50.300:FF:000665">
    <property type="entry name" value="ABC transporter A family member 2"/>
    <property type="match status" value="1"/>
</dbReference>
<dbReference type="Gramene" id="EME32822">
    <property type="protein sequence ID" value="EME32822"/>
    <property type="gene ID" value="Gasu_01810"/>
</dbReference>
<name>M2XRG0_GALSU</name>
<dbReference type="CDD" id="cd03263">
    <property type="entry name" value="ABC_subfamily_A"/>
    <property type="match status" value="1"/>
</dbReference>
<feature type="transmembrane region" description="Helical" evidence="9">
    <location>
        <begin position="528"/>
        <end position="546"/>
    </location>
</feature>
<dbReference type="InterPro" id="IPR003439">
    <property type="entry name" value="ABC_transporter-like_ATP-bd"/>
</dbReference>
<dbReference type="OrthoDB" id="8061355at2759"/>
<evidence type="ECO:0000256" key="3">
    <source>
        <dbReference type="ARBA" id="ARBA00022448"/>
    </source>
</evidence>
<feature type="transmembrane region" description="Helical" evidence="9">
    <location>
        <begin position="469"/>
        <end position="488"/>
    </location>
</feature>
<keyword evidence="12" id="KW-1185">Reference proteome</keyword>
<dbReference type="GO" id="GO:0016887">
    <property type="term" value="F:ATP hydrolysis activity"/>
    <property type="evidence" value="ECO:0007669"/>
    <property type="project" value="InterPro"/>
</dbReference>
<dbReference type="KEGG" id="gsl:Gasu_01810"/>
<reference evidence="12" key="1">
    <citation type="journal article" date="2013" name="Science">
        <title>Gene transfer from bacteria and archaea facilitated evolution of an extremophilic eukaryote.</title>
        <authorList>
            <person name="Schonknecht G."/>
            <person name="Chen W.H."/>
            <person name="Ternes C.M."/>
            <person name="Barbier G.G."/>
            <person name="Shrestha R.P."/>
            <person name="Stanke M."/>
            <person name="Brautigam A."/>
            <person name="Baker B.J."/>
            <person name="Banfield J.F."/>
            <person name="Garavito R.M."/>
            <person name="Carr K."/>
            <person name="Wilkerson C."/>
            <person name="Rensing S.A."/>
            <person name="Gagneul D."/>
            <person name="Dickenson N.E."/>
            <person name="Oesterhelt C."/>
            <person name="Lercher M.J."/>
            <person name="Weber A.P."/>
        </authorList>
    </citation>
    <scope>NUCLEOTIDE SEQUENCE [LARGE SCALE GENOMIC DNA]</scope>
    <source>
        <strain evidence="12">074W</strain>
    </source>
</reference>
<evidence type="ECO:0000259" key="10">
    <source>
        <dbReference type="PROSITE" id="PS50893"/>
    </source>
</evidence>
<gene>
    <name evidence="11" type="ORF">Gasu_01810</name>
</gene>
<accession>M2XRG0</accession>
<evidence type="ECO:0000313" key="12">
    <source>
        <dbReference type="Proteomes" id="UP000030680"/>
    </source>
</evidence>
<evidence type="ECO:0000256" key="2">
    <source>
        <dbReference type="ARBA" id="ARBA00014334"/>
    </source>
</evidence>
<dbReference type="eggNOG" id="KOG0059">
    <property type="taxonomic scope" value="Eukaryota"/>
</dbReference>
<dbReference type="Pfam" id="PF00005">
    <property type="entry name" value="ABC_tran"/>
    <property type="match status" value="1"/>
</dbReference>
<dbReference type="OMA" id="EQLVHNI"/>
<evidence type="ECO:0000256" key="9">
    <source>
        <dbReference type="SAM" id="Phobius"/>
    </source>
</evidence>
<keyword evidence="3" id="KW-0813">Transport</keyword>
<keyword evidence="4 9" id="KW-0812">Transmembrane</keyword>
<dbReference type="SUPFAM" id="SSF52540">
    <property type="entry name" value="P-loop containing nucleoside triphosphate hydrolases"/>
    <property type="match status" value="1"/>
</dbReference>
<keyword evidence="7 9" id="KW-1133">Transmembrane helix</keyword>
<feature type="transmembrane region" description="Helical" evidence="9">
    <location>
        <begin position="370"/>
        <end position="396"/>
    </location>
</feature>
<dbReference type="Pfam" id="PF12698">
    <property type="entry name" value="ABC2_membrane_3"/>
    <property type="match status" value="1"/>
</dbReference>
<dbReference type="PANTHER" id="PTHR19229:SF154">
    <property type="entry name" value="ABC TRANSPORTER A FAMILY MEMBER 3-RELATED"/>
    <property type="match status" value="1"/>
</dbReference>
<dbReference type="Proteomes" id="UP000030680">
    <property type="component" value="Unassembled WGS sequence"/>
</dbReference>
<organism evidence="11 12">
    <name type="scientific">Galdieria sulphuraria</name>
    <name type="common">Red alga</name>
    <dbReference type="NCBI Taxonomy" id="130081"/>
    <lineage>
        <taxon>Eukaryota</taxon>
        <taxon>Rhodophyta</taxon>
        <taxon>Bangiophyceae</taxon>
        <taxon>Galdieriales</taxon>
        <taxon>Galdieriaceae</taxon>
        <taxon>Galdieria</taxon>
    </lineage>
</organism>
<dbReference type="GeneID" id="17091371"/>
<dbReference type="EMBL" id="KB454484">
    <property type="protein sequence ID" value="EME32822.1"/>
    <property type="molecule type" value="Genomic_DNA"/>
</dbReference>
<evidence type="ECO:0000256" key="7">
    <source>
        <dbReference type="ARBA" id="ARBA00022989"/>
    </source>
</evidence>
<keyword evidence="8 9" id="KW-0472">Membrane</keyword>
<dbReference type="InterPro" id="IPR026082">
    <property type="entry name" value="ABCA"/>
</dbReference>
<dbReference type="GO" id="GO:0140359">
    <property type="term" value="F:ABC-type transporter activity"/>
    <property type="evidence" value="ECO:0007669"/>
    <property type="project" value="InterPro"/>
</dbReference>
<dbReference type="RefSeq" id="XP_005709342.1">
    <property type="nucleotide sequence ID" value="XM_005709285.1"/>
</dbReference>
<evidence type="ECO:0000256" key="5">
    <source>
        <dbReference type="ARBA" id="ARBA00022741"/>
    </source>
</evidence>
<protein>
    <recommendedName>
        <fullName evidence="2">Probable ATP-dependent transporter ycf16</fullName>
    </recommendedName>
</protein>
<dbReference type="GO" id="GO:0005319">
    <property type="term" value="F:lipid transporter activity"/>
    <property type="evidence" value="ECO:0007669"/>
    <property type="project" value="TreeGrafter"/>
</dbReference>
<feature type="transmembrane region" description="Helical" evidence="9">
    <location>
        <begin position="408"/>
        <end position="432"/>
    </location>
</feature>
<evidence type="ECO:0000256" key="4">
    <source>
        <dbReference type="ARBA" id="ARBA00022692"/>
    </source>
</evidence>
<keyword evidence="6 11" id="KW-0067">ATP-binding</keyword>